<proteinExistence type="inferred from homology"/>
<evidence type="ECO:0000256" key="12">
    <source>
        <dbReference type="ARBA" id="ARBA00025217"/>
    </source>
</evidence>
<dbReference type="GO" id="GO:0006428">
    <property type="term" value="P:isoleucyl-tRNA aminoacylation"/>
    <property type="evidence" value="ECO:0007669"/>
    <property type="project" value="UniProtKB-UniRule"/>
</dbReference>
<dbReference type="GO" id="GO:0005524">
    <property type="term" value="F:ATP binding"/>
    <property type="evidence" value="ECO:0007669"/>
    <property type="project" value="UniProtKB-UniRule"/>
</dbReference>
<comment type="subunit">
    <text evidence="3 14">Monomer.</text>
</comment>
<evidence type="ECO:0000256" key="5">
    <source>
        <dbReference type="ARBA" id="ARBA00022598"/>
    </source>
</evidence>
<dbReference type="InterPro" id="IPR023585">
    <property type="entry name" value="Ile-tRNA-ligase_type1"/>
</dbReference>
<dbReference type="PRINTS" id="PR00984">
    <property type="entry name" value="TRNASYNTHILE"/>
</dbReference>
<dbReference type="GO" id="GO:0004822">
    <property type="term" value="F:isoleucine-tRNA ligase activity"/>
    <property type="evidence" value="ECO:0007669"/>
    <property type="project" value="UniProtKB-UniRule"/>
</dbReference>
<evidence type="ECO:0000313" key="19">
    <source>
        <dbReference type="Proteomes" id="UP001297581"/>
    </source>
</evidence>
<dbReference type="Pfam" id="PF06827">
    <property type="entry name" value="zf-FPG_IleRS"/>
    <property type="match status" value="1"/>
</dbReference>
<comment type="catalytic activity">
    <reaction evidence="13 14">
        <text>tRNA(Ile) + L-isoleucine + ATP = L-isoleucyl-tRNA(Ile) + AMP + diphosphate</text>
        <dbReference type="Rhea" id="RHEA:11060"/>
        <dbReference type="Rhea" id="RHEA-COMP:9666"/>
        <dbReference type="Rhea" id="RHEA-COMP:9695"/>
        <dbReference type="ChEBI" id="CHEBI:30616"/>
        <dbReference type="ChEBI" id="CHEBI:33019"/>
        <dbReference type="ChEBI" id="CHEBI:58045"/>
        <dbReference type="ChEBI" id="CHEBI:78442"/>
        <dbReference type="ChEBI" id="CHEBI:78528"/>
        <dbReference type="ChEBI" id="CHEBI:456215"/>
        <dbReference type="EC" id="6.1.1.5"/>
    </reaction>
</comment>
<dbReference type="FunFam" id="3.40.50.620:FF:000048">
    <property type="entry name" value="Isoleucine--tRNA ligase"/>
    <property type="match status" value="1"/>
</dbReference>
<dbReference type="GO" id="GO:0005829">
    <property type="term" value="C:cytosol"/>
    <property type="evidence" value="ECO:0007669"/>
    <property type="project" value="TreeGrafter"/>
</dbReference>
<feature type="short sequence motif" description="'HIGH' region" evidence="14">
    <location>
        <begin position="58"/>
        <end position="68"/>
    </location>
</feature>
<dbReference type="GO" id="GO:0002161">
    <property type="term" value="F:aminoacyl-tRNA deacylase activity"/>
    <property type="evidence" value="ECO:0007669"/>
    <property type="project" value="InterPro"/>
</dbReference>
<dbReference type="InterPro" id="IPR033708">
    <property type="entry name" value="Anticodon_Ile_BEm"/>
</dbReference>
<feature type="binding site" evidence="14">
    <location>
        <position position="906"/>
    </location>
    <ligand>
        <name>Zn(2+)</name>
        <dbReference type="ChEBI" id="CHEBI:29105"/>
    </ligand>
</feature>
<evidence type="ECO:0000256" key="4">
    <source>
        <dbReference type="ARBA" id="ARBA00022490"/>
    </source>
</evidence>
<dbReference type="GO" id="GO:0000049">
    <property type="term" value="F:tRNA binding"/>
    <property type="evidence" value="ECO:0007669"/>
    <property type="project" value="InterPro"/>
</dbReference>
<comment type="function">
    <text evidence="12 14">Catalyzes the attachment of isoleucine to tRNA(Ile). As IleRS can inadvertently accommodate and process structurally similar amino acids such as valine, to avoid such errors it has two additional distinct tRNA(Ile)-dependent editing activities. One activity is designated as 'pretransfer' editing and involves the hydrolysis of activated Val-AMP. The other activity is designated 'posttransfer' editing and involves deacylation of mischarged Val-tRNA(Ile).</text>
</comment>
<dbReference type="PROSITE" id="PS00178">
    <property type="entry name" value="AA_TRNA_LIGASE_I"/>
    <property type="match status" value="1"/>
</dbReference>
<dbReference type="InterPro" id="IPR002301">
    <property type="entry name" value="Ile-tRNA-ligase"/>
</dbReference>
<sequence>MSDYKSTLNLPETEFPMRGNLANREPAMLERWNKDKLYQQIRDSRIGRKPFILHDGPPYANGSIHIGHSVNKILKDIIIKSKTMAGFDAPYVPGWDCHGLPIELKVEQKVGKPGQKISAAEFREECRKYAAAQVDGQREDFIRLGVLGDWDKPYLTMDFATEANIVRSLAKVISNGHLQKGVKPVHWCTDCGSALAEAEVEYEDKTSPAIDVGFNVVDKSALLAKFGVAQYDHDIAMVIWTTTPWTLPANRALAVSGDLEYVLVSFTKEDATRAIVVANVLHEDCVKRFGAESFEVLGRVKGSELELMRFAHPFLDFDVPVILGDHVTTDAGTGVVHTAPGHGQDDFVVGQKYGLEVANPVGDNGVYKADTPFFAGQHVFKANDNVVALLKEKGALLNHVAYRHSYPHCWRHKTPIIFRATPQWFISMDNQGLRSTALGEIKNTQWIPDWGQSRIETMVANRPDWCISRQRTWGVPITLFVNKETEELHPDSVSLMERVAHRIEQQGIQAWWDLDAAELLGDEADQYRKVTDTLDVWYDSGSTFETVVAARPEFQGHGVDLYLEGSDQHRGWFMSSLMLSSAMHAKAPYKQVLTHGFTVDGKGRKMSKSIGNVIAPQEVTNKLGADILRLWVAATDYSGEMSVSDEILNRAADSYRRIRNTGRFLLANLNGFEPETDMVAVEDMVALDRWMVRRAAKVQSEIIAAYEQYNFHMVTHKLMQFCSVELGSFYLDIIKDRQYTAKRESHARRSCQSALFHIAEAMVRWITPVLSFTADEIWQLLPGKREAYVFTQEWYEGLKPVTLESDLADSHWELLLSVRNEVNKELEQARRDKVLGGSLEATVTLYADAELAAKVAVLGDELRFVLLTSDAKVLPIDAAPEAAVATELAGLKVLVAKTDAAKCERCWHHREDVGSVEAHPSLCGRCVTNIEGDGEARAFA</sequence>
<dbReference type="FunFam" id="3.40.50.620:FF:000042">
    <property type="entry name" value="Isoleucine--tRNA ligase"/>
    <property type="match status" value="1"/>
</dbReference>
<evidence type="ECO:0000259" key="16">
    <source>
        <dbReference type="Pfam" id="PF06827"/>
    </source>
</evidence>
<dbReference type="InterPro" id="IPR009080">
    <property type="entry name" value="tRNAsynth_Ia_anticodon-bd"/>
</dbReference>
<dbReference type="PANTHER" id="PTHR42765">
    <property type="entry name" value="SOLEUCYL-TRNA SYNTHETASE"/>
    <property type="match status" value="1"/>
</dbReference>
<dbReference type="Gene3D" id="3.90.740.10">
    <property type="entry name" value="Valyl/Leucyl/Isoleucyl-tRNA synthetase, editing domain"/>
    <property type="match status" value="1"/>
</dbReference>
<dbReference type="Pfam" id="PF08264">
    <property type="entry name" value="Anticodon_1"/>
    <property type="match status" value="1"/>
</dbReference>
<feature type="binding site" evidence="14">
    <location>
        <position position="564"/>
    </location>
    <ligand>
        <name>L-isoleucyl-5'-AMP</name>
        <dbReference type="ChEBI" id="CHEBI:178002"/>
    </ligand>
</feature>
<dbReference type="InterPro" id="IPR050081">
    <property type="entry name" value="Ile-tRNA_ligase"/>
</dbReference>
<dbReference type="SUPFAM" id="SSF47323">
    <property type="entry name" value="Anticodon-binding domain of a subclass of class I aminoacyl-tRNA synthetases"/>
    <property type="match status" value="1"/>
</dbReference>
<feature type="short sequence motif" description="'KMSKS' region" evidence="14">
    <location>
        <begin position="605"/>
        <end position="609"/>
    </location>
</feature>
<dbReference type="EC" id="6.1.1.5" evidence="14"/>
<organism evidence="18 19">
    <name type="scientific">Shewanella zhuhaiensis</name>
    <dbReference type="NCBI Taxonomy" id="2919576"/>
    <lineage>
        <taxon>Bacteria</taxon>
        <taxon>Pseudomonadati</taxon>
        <taxon>Pseudomonadota</taxon>
        <taxon>Gammaproteobacteria</taxon>
        <taxon>Alteromonadales</taxon>
        <taxon>Shewanellaceae</taxon>
        <taxon>Shewanella</taxon>
    </lineage>
</organism>
<dbReference type="InterPro" id="IPR014729">
    <property type="entry name" value="Rossmann-like_a/b/a_fold"/>
</dbReference>
<feature type="binding site" evidence="14">
    <location>
        <position position="903"/>
    </location>
    <ligand>
        <name>Zn(2+)</name>
        <dbReference type="ChEBI" id="CHEBI:29105"/>
    </ligand>
</feature>
<evidence type="ECO:0000256" key="8">
    <source>
        <dbReference type="ARBA" id="ARBA00022833"/>
    </source>
</evidence>
<evidence type="ECO:0000256" key="3">
    <source>
        <dbReference type="ARBA" id="ARBA00011245"/>
    </source>
</evidence>
<evidence type="ECO:0000313" key="18">
    <source>
        <dbReference type="EMBL" id="MCH4293314.1"/>
    </source>
</evidence>
<evidence type="ECO:0000259" key="15">
    <source>
        <dbReference type="Pfam" id="PF00133"/>
    </source>
</evidence>
<keyword evidence="7 14" id="KW-0547">Nucleotide-binding</keyword>
<feature type="domain" description="Zinc finger FPG/IleRS-type" evidence="16">
    <location>
        <begin position="902"/>
        <end position="928"/>
    </location>
</feature>
<dbReference type="Gene3D" id="3.40.50.620">
    <property type="entry name" value="HUPs"/>
    <property type="match status" value="2"/>
</dbReference>
<dbReference type="EMBL" id="JAKUDL010000001">
    <property type="protein sequence ID" value="MCH4293314.1"/>
    <property type="molecule type" value="Genomic_DNA"/>
</dbReference>
<evidence type="ECO:0000256" key="14">
    <source>
        <dbReference type="HAMAP-Rule" id="MF_02002"/>
    </source>
</evidence>
<evidence type="ECO:0000256" key="13">
    <source>
        <dbReference type="ARBA" id="ARBA00048359"/>
    </source>
</evidence>
<dbReference type="Proteomes" id="UP001297581">
    <property type="component" value="Unassembled WGS sequence"/>
</dbReference>
<dbReference type="FunFam" id="1.10.730.20:FF:000001">
    <property type="entry name" value="Isoleucine--tRNA ligase"/>
    <property type="match status" value="1"/>
</dbReference>
<feature type="domain" description="Methionyl/Valyl/Leucyl/Isoleucyl-tRNA synthetase anticodon-binding" evidence="17">
    <location>
        <begin position="688"/>
        <end position="843"/>
    </location>
</feature>
<dbReference type="InterPro" id="IPR001412">
    <property type="entry name" value="aa-tRNA-synth_I_CS"/>
</dbReference>
<dbReference type="NCBIfam" id="TIGR00392">
    <property type="entry name" value="ileS"/>
    <property type="match status" value="1"/>
</dbReference>
<evidence type="ECO:0000256" key="11">
    <source>
        <dbReference type="ARBA" id="ARBA00023146"/>
    </source>
</evidence>
<dbReference type="AlphaFoldDB" id="A0AAJ1EWS9"/>
<dbReference type="Pfam" id="PF00133">
    <property type="entry name" value="tRNA-synt_1"/>
    <property type="match status" value="1"/>
</dbReference>
<dbReference type="InterPro" id="IPR013155">
    <property type="entry name" value="M/V/L/I-tRNA-synth_anticd-bd"/>
</dbReference>
<dbReference type="FunFam" id="3.90.740.10:FF:000022">
    <property type="entry name" value="Isoleucine--tRNA ligase"/>
    <property type="match status" value="1"/>
</dbReference>
<evidence type="ECO:0000256" key="6">
    <source>
        <dbReference type="ARBA" id="ARBA00022723"/>
    </source>
</evidence>
<keyword evidence="19" id="KW-1185">Reference proteome</keyword>
<feature type="binding site" evidence="14">
    <location>
        <position position="923"/>
    </location>
    <ligand>
        <name>Zn(2+)</name>
        <dbReference type="ChEBI" id="CHEBI:29105"/>
    </ligand>
</feature>
<feature type="binding site" evidence="14">
    <location>
        <position position="926"/>
    </location>
    <ligand>
        <name>Zn(2+)</name>
        <dbReference type="ChEBI" id="CHEBI:29105"/>
    </ligand>
</feature>
<keyword evidence="4 14" id="KW-0963">Cytoplasm</keyword>
<dbReference type="SUPFAM" id="SSF52374">
    <property type="entry name" value="Nucleotidylyl transferase"/>
    <property type="match status" value="1"/>
</dbReference>
<name>A0AAJ1EWS9_9GAMM</name>
<dbReference type="GO" id="GO:0008270">
    <property type="term" value="F:zinc ion binding"/>
    <property type="evidence" value="ECO:0007669"/>
    <property type="project" value="UniProtKB-UniRule"/>
</dbReference>
<dbReference type="InterPro" id="IPR009008">
    <property type="entry name" value="Val/Leu/Ile-tRNA-synth_edit"/>
</dbReference>
<feature type="binding site" evidence="14">
    <location>
        <position position="608"/>
    </location>
    <ligand>
        <name>ATP</name>
        <dbReference type="ChEBI" id="CHEBI:30616"/>
    </ligand>
</feature>
<comment type="domain">
    <text evidence="14">IleRS has two distinct active sites: one for aminoacylation and one for editing. The misactivated valine is translocated from the active site to the editing site, which sterically excludes the correctly activated isoleucine. The single editing site contains two valyl binding pockets, one specific for each substrate (Val-AMP or Val-tRNA(Ile)).</text>
</comment>
<evidence type="ECO:0000256" key="1">
    <source>
        <dbReference type="ARBA" id="ARBA00004496"/>
    </source>
</evidence>
<keyword evidence="9 14" id="KW-0067">ATP-binding</keyword>
<keyword evidence="6 14" id="KW-0479">Metal-binding</keyword>
<evidence type="ECO:0000256" key="10">
    <source>
        <dbReference type="ARBA" id="ARBA00022917"/>
    </source>
</evidence>
<evidence type="ECO:0000256" key="9">
    <source>
        <dbReference type="ARBA" id="ARBA00022840"/>
    </source>
</evidence>
<comment type="subcellular location">
    <subcellularLocation>
        <location evidence="1 14">Cytoplasm</location>
    </subcellularLocation>
</comment>
<keyword evidence="11 14" id="KW-0030">Aminoacyl-tRNA synthetase</keyword>
<dbReference type="CDD" id="cd00818">
    <property type="entry name" value="IleRS_core"/>
    <property type="match status" value="1"/>
</dbReference>
<evidence type="ECO:0000256" key="2">
    <source>
        <dbReference type="ARBA" id="ARBA00006887"/>
    </source>
</evidence>
<evidence type="ECO:0000259" key="17">
    <source>
        <dbReference type="Pfam" id="PF08264"/>
    </source>
</evidence>
<accession>A0AAJ1EWS9</accession>
<gene>
    <name evidence="14 18" type="primary">ileS</name>
    <name evidence="18" type="ORF">MJ923_03205</name>
</gene>
<evidence type="ECO:0000256" key="7">
    <source>
        <dbReference type="ARBA" id="ARBA00022741"/>
    </source>
</evidence>
<comment type="similarity">
    <text evidence="2 14">Belongs to the class-I aminoacyl-tRNA synthetase family. IleS type 1 subfamily.</text>
</comment>
<keyword evidence="8 14" id="KW-0862">Zinc</keyword>
<dbReference type="HAMAP" id="MF_02002">
    <property type="entry name" value="Ile_tRNA_synth_type1"/>
    <property type="match status" value="1"/>
</dbReference>
<dbReference type="RefSeq" id="WP_240589877.1">
    <property type="nucleotide sequence ID" value="NZ_JAKUDL010000001.1"/>
</dbReference>
<dbReference type="PANTHER" id="PTHR42765:SF1">
    <property type="entry name" value="ISOLEUCINE--TRNA LIGASE, MITOCHONDRIAL"/>
    <property type="match status" value="1"/>
</dbReference>
<comment type="caution">
    <text evidence="18">The sequence shown here is derived from an EMBL/GenBank/DDBJ whole genome shotgun (WGS) entry which is preliminary data.</text>
</comment>
<keyword evidence="10 14" id="KW-0648">Protein biosynthesis</keyword>
<reference evidence="18 19" key="1">
    <citation type="submission" date="2022-02" db="EMBL/GenBank/DDBJ databases">
        <title>The genome sequence of Shewanella sp. 3B26.</title>
        <authorList>
            <person name="Du J."/>
        </authorList>
    </citation>
    <scope>NUCLEOTIDE SEQUENCE [LARGE SCALE GENOMIC DNA]</scope>
    <source>
        <strain evidence="18 19">3B26</strain>
    </source>
</reference>
<dbReference type="InterPro" id="IPR002300">
    <property type="entry name" value="aa-tRNA-synth_Ia"/>
</dbReference>
<dbReference type="SUPFAM" id="SSF50677">
    <property type="entry name" value="ValRS/IleRS/LeuRS editing domain"/>
    <property type="match status" value="1"/>
</dbReference>
<protein>
    <recommendedName>
        <fullName evidence="14">Isoleucine--tRNA ligase</fullName>
        <ecNumber evidence="14">6.1.1.5</ecNumber>
    </recommendedName>
    <alternativeName>
        <fullName evidence="14">Isoleucyl-tRNA synthetase</fullName>
        <shortName evidence="14">IleRS</shortName>
    </alternativeName>
</protein>
<keyword evidence="5 14" id="KW-0436">Ligase</keyword>
<comment type="cofactor">
    <cofactor evidence="14">
        <name>Zn(2+)</name>
        <dbReference type="ChEBI" id="CHEBI:29105"/>
    </cofactor>
    <text evidence="14">Binds 1 zinc ion per subunit.</text>
</comment>
<dbReference type="Gene3D" id="1.10.730.20">
    <property type="match status" value="1"/>
</dbReference>
<dbReference type="CDD" id="cd07960">
    <property type="entry name" value="Anticodon_Ia_Ile_BEm"/>
    <property type="match status" value="1"/>
</dbReference>
<feature type="domain" description="Aminoacyl-tRNA synthetase class Ia" evidence="15">
    <location>
        <begin position="28"/>
        <end position="643"/>
    </location>
</feature>
<dbReference type="InterPro" id="IPR010663">
    <property type="entry name" value="Znf_FPG/IleRS"/>
</dbReference>